<gene>
    <name evidence="2" type="ORF">LEA_07498</name>
</gene>
<proteinExistence type="predicted"/>
<comment type="caution">
    <text evidence="2">The sequence shown here is derived from an EMBL/GenBank/DDBJ whole genome shotgun (WGS) entry which is preliminary data.</text>
</comment>
<name>K1TCT1_9ZZZZ</name>
<dbReference type="GO" id="GO:0003697">
    <property type="term" value="F:single-stranded DNA binding"/>
    <property type="evidence" value="ECO:0007669"/>
    <property type="project" value="InterPro"/>
</dbReference>
<dbReference type="AlphaFoldDB" id="K1TCT1"/>
<dbReference type="InterPro" id="IPR012340">
    <property type="entry name" value="NA-bd_OB-fold"/>
</dbReference>
<protein>
    <submittedName>
        <fullName evidence="2">Single-strand binding protein</fullName>
    </submittedName>
</protein>
<dbReference type="InterPro" id="IPR000424">
    <property type="entry name" value="Primosome_PriB/ssb"/>
</dbReference>
<organism evidence="2">
    <name type="scientific">human gut metagenome</name>
    <dbReference type="NCBI Taxonomy" id="408170"/>
    <lineage>
        <taxon>unclassified sequences</taxon>
        <taxon>metagenomes</taxon>
        <taxon>organismal metagenomes</taxon>
    </lineage>
</organism>
<evidence type="ECO:0000256" key="1">
    <source>
        <dbReference type="ARBA" id="ARBA00023125"/>
    </source>
</evidence>
<dbReference type="SUPFAM" id="SSF50249">
    <property type="entry name" value="Nucleic acid-binding proteins"/>
    <property type="match status" value="1"/>
</dbReference>
<dbReference type="Gene3D" id="2.40.50.140">
    <property type="entry name" value="Nucleic acid-binding proteins"/>
    <property type="match status" value="1"/>
</dbReference>
<dbReference type="EMBL" id="AJWY01004940">
    <property type="protein sequence ID" value="EKC70992.1"/>
    <property type="molecule type" value="Genomic_DNA"/>
</dbReference>
<evidence type="ECO:0000313" key="2">
    <source>
        <dbReference type="EMBL" id="EKC70992.1"/>
    </source>
</evidence>
<dbReference type="Pfam" id="PF00436">
    <property type="entry name" value="SSB"/>
    <property type="match status" value="1"/>
</dbReference>
<accession>K1TCT1</accession>
<sequence length="111" mass="12715">MRLAVNSIYSNEAEYLHLAFGNKTAENLCKYKGKGDLIAVTGYLKTRSYIDKENIVRNIVEVIVEQVDYLGYTKKGVDKSETIPKLDPDHKKQEEYQMIHDALCADEDLPF</sequence>
<keyword evidence="1" id="KW-0238">DNA-binding</keyword>
<reference evidence="2" key="1">
    <citation type="journal article" date="2013" name="Environ. Microbiol.">
        <title>Microbiota from the distal guts of lean and obese adolescents exhibit partial functional redundancy besides clear differences in community structure.</title>
        <authorList>
            <person name="Ferrer M."/>
            <person name="Ruiz A."/>
            <person name="Lanza F."/>
            <person name="Haange S.B."/>
            <person name="Oberbach A."/>
            <person name="Till H."/>
            <person name="Bargiela R."/>
            <person name="Campoy C."/>
            <person name="Segura M.T."/>
            <person name="Richter M."/>
            <person name="von Bergen M."/>
            <person name="Seifert J."/>
            <person name="Suarez A."/>
        </authorList>
    </citation>
    <scope>NUCLEOTIDE SEQUENCE</scope>
</reference>
<dbReference type="PROSITE" id="PS50935">
    <property type="entry name" value="SSB"/>
    <property type="match status" value="1"/>
</dbReference>
<dbReference type="CDD" id="cd04496">
    <property type="entry name" value="SSB_OBF"/>
    <property type="match status" value="1"/>
</dbReference>